<evidence type="ECO:0000256" key="2">
    <source>
        <dbReference type="SAM" id="SignalP"/>
    </source>
</evidence>
<keyword evidence="1 2" id="KW-0732">Signal</keyword>
<dbReference type="AlphaFoldDB" id="A0A436ZRK0"/>
<feature type="chain" id="PRO_5018970343" description="CBM1 domain-containing protein" evidence="2">
    <location>
        <begin position="20"/>
        <end position="319"/>
    </location>
</feature>
<dbReference type="Pfam" id="PF00734">
    <property type="entry name" value="CBM_1"/>
    <property type="match status" value="1"/>
</dbReference>
<protein>
    <recommendedName>
        <fullName evidence="3">CBM1 domain-containing protein</fullName>
    </recommendedName>
</protein>
<evidence type="ECO:0000313" key="4">
    <source>
        <dbReference type="EMBL" id="RVD81422.1"/>
    </source>
</evidence>
<dbReference type="SUPFAM" id="SSF57180">
    <property type="entry name" value="Cellulose-binding domain"/>
    <property type="match status" value="1"/>
</dbReference>
<dbReference type="GO" id="GO:0030248">
    <property type="term" value="F:cellulose binding"/>
    <property type="evidence" value="ECO:0007669"/>
    <property type="project" value="InterPro"/>
</dbReference>
<name>A0A436ZRK0_ARTFL</name>
<dbReference type="Pfam" id="PF21340">
    <property type="entry name" value="Polysacc_lyase-like"/>
    <property type="match status" value="1"/>
</dbReference>
<dbReference type="GO" id="GO:0005576">
    <property type="term" value="C:extracellular region"/>
    <property type="evidence" value="ECO:0007669"/>
    <property type="project" value="InterPro"/>
</dbReference>
<dbReference type="InterPro" id="IPR000254">
    <property type="entry name" value="CBD"/>
</dbReference>
<dbReference type="GeneID" id="93591597"/>
<reference evidence="4 5" key="1">
    <citation type="submission" date="2019-01" db="EMBL/GenBank/DDBJ databases">
        <title>Intercellular communication is required for trap formation in the nematode-trapping fungus Duddingtonia flagrans.</title>
        <authorList>
            <person name="Youssar L."/>
            <person name="Wernet V."/>
            <person name="Hensel N."/>
            <person name="Hildebrandt H.-G."/>
            <person name="Fischer R."/>
        </authorList>
    </citation>
    <scope>NUCLEOTIDE SEQUENCE [LARGE SCALE GENOMIC DNA]</scope>
    <source>
        <strain evidence="4 5">CBS H-5679</strain>
    </source>
</reference>
<dbReference type="Gene3D" id="2.60.120.200">
    <property type="match status" value="1"/>
</dbReference>
<proteinExistence type="predicted"/>
<organism evidence="4 5">
    <name type="scientific">Arthrobotrys flagrans</name>
    <name type="common">Nematode-trapping fungus</name>
    <name type="synonym">Trichothecium flagrans</name>
    <dbReference type="NCBI Taxonomy" id="97331"/>
    <lineage>
        <taxon>Eukaryota</taxon>
        <taxon>Fungi</taxon>
        <taxon>Dikarya</taxon>
        <taxon>Ascomycota</taxon>
        <taxon>Pezizomycotina</taxon>
        <taxon>Orbiliomycetes</taxon>
        <taxon>Orbiliales</taxon>
        <taxon>Orbiliaceae</taxon>
        <taxon>Arthrobotrys</taxon>
    </lineage>
</organism>
<dbReference type="OrthoDB" id="5313668at2759"/>
<feature type="domain" description="CBM1" evidence="3">
    <location>
        <begin position="283"/>
        <end position="319"/>
    </location>
</feature>
<sequence length="319" mass="33262">MLRQTALLAAAALLPLSFAQISEDFEGGWDQSKWSIYAPDCNQGGSVSLDSSTAHSGSNSIKISGAGGYCGHIFVGTTAVPAGNVYVRAWVKASNALTSSHVTFITMPDSSLGTNKHLRIGGQNSILMYNRETDDATLPDLSPQGVAASTGLPTGSFQCFEYHIGTDGTIETWLNGNAISALTAGPGITNPNAAQWTRSSYNPKLTGIYFGWESYGGDTNTLWYDDIVIGSSRVGCSGSLPTTTARTTATTARTTTLITTTRATTPVTTPSTTASTTTAANAPAQSQWGQCGGVGWTGPTTCVSGTTCTELNPYYSQCL</sequence>
<evidence type="ECO:0000313" key="5">
    <source>
        <dbReference type="Proteomes" id="UP000283090"/>
    </source>
</evidence>
<dbReference type="GO" id="GO:0005975">
    <property type="term" value="P:carbohydrate metabolic process"/>
    <property type="evidence" value="ECO:0007669"/>
    <property type="project" value="InterPro"/>
</dbReference>
<evidence type="ECO:0000259" key="3">
    <source>
        <dbReference type="PROSITE" id="PS51164"/>
    </source>
</evidence>
<accession>A0A436ZRK0</accession>
<comment type="caution">
    <text evidence="4">The sequence shown here is derived from an EMBL/GenBank/DDBJ whole genome shotgun (WGS) entry which is preliminary data.</text>
</comment>
<dbReference type="InterPro" id="IPR035971">
    <property type="entry name" value="CBD_sf"/>
</dbReference>
<gene>
    <name evidence="4" type="ORF">DFL_009286</name>
</gene>
<dbReference type="STRING" id="97331.A0A436ZRK0"/>
<feature type="signal peptide" evidence="2">
    <location>
        <begin position="1"/>
        <end position="19"/>
    </location>
</feature>
<dbReference type="SMART" id="SM00236">
    <property type="entry name" value="fCBD"/>
    <property type="match status" value="1"/>
</dbReference>
<dbReference type="EMBL" id="SAEB01000012">
    <property type="protein sequence ID" value="RVD81422.1"/>
    <property type="molecule type" value="Genomic_DNA"/>
</dbReference>
<evidence type="ECO:0000256" key="1">
    <source>
        <dbReference type="ARBA" id="ARBA00022729"/>
    </source>
</evidence>
<keyword evidence="5" id="KW-1185">Reference proteome</keyword>
<dbReference type="PROSITE" id="PS51164">
    <property type="entry name" value="CBM1_2"/>
    <property type="match status" value="1"/>
</dbReference>
<dbReference type="VEuPathDB" id="FungiDB:DFL_009286"/>
<dbReference type="RefSeq" id="XP_067486966.1">
    <property type="nucleotide sequence ID" value="XM_067639148.1"/>
</dbReference>
<dbReference type="InterPro" id="IPR048955">
    <property type="entry name" value="Cip1-like_core"/>
</dbReference>
<dbReference type="PROSITE" id="PS00562">
    <property type="entry name" value="CBM1_1"/>
    <property type="match status" value="1"/>
</dbReference>
<dbReference type="Proteomes" id="UP000283090">
    <property type="component" value="Unassembled WGS sequence"/>
</dbReference>